<accession>A0A9W4WK28</accession>
<comment type="caution">
    <text evidence="1">The sequence shown here is derived from an EMBL/GenBank/DDBJ whole genome shotgun (WGS) entry which is preliminary data.</text>
</comment>
<dbReference type="OrthoDB" id="2143914at2759"/>
<keyword evidence="2" id="KW-1185">Reference proteome</keyword>
<name>A0A9W4WK28_9GLOM</name>
<reference evidence="1" key="1">
    <citation type="submission" date="2022-08" db="EMBL/GenBank/DDBJ databases">
        <authorList>
            <person name="Kallberg Y."/>
            <person name="Tangrot J."/>
            <person name="Rosling A."/>
        </authorList>
    </citation>
    <scope>NUCLEOTIDE SEQUENCE</scope>
    <source>
        <strain evidence="1">Wild A</strain>
    </source>
</reference>
<evidence type="ECO:0000313" key="1">
    <source>
        <dbReference type="EMBL" id="CAI2167736.1"/>
    </source>
</evidence>
<gene>
    <name evidence="1" type="ORF">FWILDA_LOCUS3228</name>
</gene>
<evidence type="ECO:0000313" key="2">
    <source>
        <dbReference type="Proteomes" id="UP001153678"/>
    </source>
</evidence>
<dbReference type="AlphaFoldDB" id="A0A9W4WK28"/>
<dbReference type="EMBL" id="CAMKVN010000418">
    <property type="protein sequence ID" value="CAI2167736.1"/>
    <property type="molecule type" value="Genomic_DNA"/>
</dbReference>
<sequence>MQRIRFKENEDNIIKEVMERLDHKQRNCYKIVQNVLARNSIQKSLKQIRQRYKNNLDQKLWKEPLKVYEQDFVIQWIENNKKPKGKISYANLSNVMKNRFGKLYSENKLKNFWNSRKERKLLKDKIKQGEITKLHFDEEKSKTTSSLSVPIITSFNSTRKVSERSIPPVLPPIYTHDSLLKNQAPSVIYPVSQYHLMSIYIPLPILSTILPPIDSPNELHLRNQASSLQFKL</sequence>
<organism evidence="1 2">
    <name type="scientific">Funneliformis geosporum</name>
    <dbReference type="NCBI Taxonomy" id="1117311"/>
    <lineage>
        <taxon>Eukaryota</taxon>
        <taxon>Fungi</taxon>
        <taxon>Fungi incertae sedis</taxon>
        <taxon>Mucoromycota</taxon>
        <taxon>Glomeromycotina</taxon>
        <taxon>Glomeromycetes</taxon>
        <taxon>Glomerales</taxon>
        <taxon>Glomeraceae</taxon>
        <taxon>Funneliformis</taxon>
    </lineage>
</organism>
<protein>
    <submittedName>
        <fullName evidence="1">13010_t:CDS:1</fullName>
    </submittedName>
</protein>
<dbReference type="Proteomes" id="UP001153678">
    <property type="component" value="Unassembled WGS sequence"/>
</dbReference>
<proteinExistence type="predicted"/>